<evidence type="ECO:0000313" key="2">
    <source>
        <dbReference type="Proteomes" id="UP000254879"/>
    </source>
</evidence>
<name>A0A378MIQ4_LISGR</name>
<reference evidence="1 2" key="1">
    <citation type="submission" date="2018-06" db="EMBL/GenBank/DDBJ databases">
        <authorList>
            <consortium name="Pathogen Informatics"/>
            <person name="Doyle S."/>
        </authorList>
    </citation>
    <scope>NUCLEOTIDE SEQUENCE [LARGE SCALE GENOMIC DNA]</scope>
    <source>
        <strain evidence="2">NCTC 10815</strain>
    </source>
</reference>
<dbReference type="AlphaFoldDB" id="A0A378MIQ4"/>
<proteinExistence type="predicted"/>
<accession>A0A378MIQ4</accession>
<dbReference type="Proteomes" id="UP000254879">
    <property type="component" value="Unassembled WGS sequence"/>
</dbReference>
<organism evidence="1 2">
    <name type="scientific">Listeria grayi</name>
    <name type="common">Listeria murrayi</name>
    <dbReference type="NCBI Taxonomy" id="1641"/>
    <lineage>
        <taxon>Bacteria</taxon>
        <taxon>Bacillati</taxon>
        <taxon>Bacillota</taxon>
        <taxon>Bacilli</taxon>
        <taxon>Bacillales</taxon>
        <taxon>Listeriaceae</taxon>
        <taxon>Listeria</taxon>
    </lineage>
</organism>
<dbReference type="EMBL" id="UGPG01000001">
    <property type="protein sequence ID" value="STY45366.1"/>
    <property type="molecule type" value="Genomic_DNA"/>
</dbReference>
<gene>
    <name evidence="1" type="ORF">NCTC10815_02742</name>
</gene>
<protein>
    <submittedName>
        <fullName evidence="1">Uncharacterized protein</fullName>
    </submittedName>
</protein>
<evidence type="ECO:0000313" key="1">
    <source>
        <dbReference type="EMBL" id="STY45366.1"/>
    </source>
</evidence>
<sequence>MKWLQGDFTTIKELLEIERTKDDPQTKKQRML</sequence>